<organism evidence="2 3">
    <name type="scientific">Haliangium ochraceum (strain DSM 14365 / JCM 11303 / SMP-2)</name>
    <dbReference type="NCBI Taxonomy" id="502025"/>
    <lineage>
        <taxon>Bacteria</taxon>
        <taxon>Pseudomonadati</taxon>
        <taxon>Myxococcota</taxon>
        <taxon>Polyangia</taxon>
        <taxon>Haliangiales</taxon>
        <taxon>Kofleriaceae</taxon>
        <taxon>Haliangium</taxon>
    </lineage>
</organism>
<dbReference type="PANTHER" id="PTHR43058:SF1">
    <property type="entry name" value="DUF427 DOMAIN-CONTAINING PROTEIN"/>
    <property type="match status" value="1"/>
</dbReference>
<dbReference type="Proteomes" id="UP000001880">
    <property type="component" value="Chromosome"/>
</dbReference>
<evidence type="ECO:0000313" key="2">
    <source>
        <dbReference type="EMBL" id="ACY15070.1"/>
    </source>
</evidence>
<reference evidence="2 3" key="1">
    <citation type="journal article" date="2010" name="Stand. Genomic Sci.">
        <title>Complete genome sequence of Haliangium ochraceum type strain (SMP-2).</title>
        <authorList>
            <consortium name="US DOE Joint Genome Institute (JGI-PGF)"/>
            <person name="Ivanova N."/>
            <person name="Daum C."/>
            <person name="Lang E."/>
            <person name="Abt B."/>
            <person name="Kopitz M."/>
            <person name="Saunders E."/>
            <person name="Lapidus A."/>
            <person name="Lucas S."/>
            <person name="Glavina Del Rio T."/>
            <person name="Nolan M."/>
            <person name="Tice H."/>
            <person name="Copeland A."/>
            <person name="Cheng J.F."/>
            <person name="Chen F."/>
            <person name="Bruce D."/>
            <person name="Goodwin L."/>
            <person name="Pitluck S."/>
            <person name="Mavromatis K."/>
            <person name="Pati A."/>
            <person name="Mikhailova N."/>
            <person name="Chen A."/>
            <person name="Palaniappan K."/>
            <person name="Land M."/>
            <person name="Hauser L."/>
            <person name="Chang Y.J."/>
            <person name="Jeffries C.D."/>
            <person name="Detter J.C."/>
            <person name="Brettin T."/>
            <person name="Rohde M."/>
            <person name="Goker M."/>
            <person name="Bristow J."/>
            <person name="Markowitz V."/>
            <person name="Eisen J.A."/>
            <person name="Hugenholtz P."/>
            <person name="Kyrpides N.C."/>
            <person name="Klenk H.P."/>
        </authorList>
    </citation>
    <scope>NUCLEOTIDE SEQUENCE [LARGE SCALE GENOMIC DNA]</scope>
    <source>
        <strain evidence="3">DSM 14365 / CIP 107738 / JCM 11303 / AJ 13395 / SMP-2</strain>
    </source>
</reference>
<gene>
    <name evidence="2" type="ordered locus">Hoch_2534</name>
</gene>
<dbReference type="InterPro" id="IPR038694">
    <property type="entry name" value="DUF427_sf"/>
</dbReference>
<dbReference type="PANTHER" id="PTHR43058">
    <property type="entry name" value="SLR0655 PROTEIN"/>
    <property type="match status" value="1"/>
</dbReference>
<protein>
    <recommendedName>
        <fullName evidence="1">DUF427 domain-containing protein</fullName>
    </recommendedName>
</protein>
<dbReference type="eggNOG" id="COG2343">
    <property type="taxonomic scope" value="Bacteria"/>
</dbReference>
<accession>D0LKM2</accession>
<dbReference type="OrthoDB" id="9815163at2"/>
<dbReference type="Pfam" id="PF04248">
    <property type="entry name" value="NTP_transf_9"/>
    <property type="match status" value="1"/>
</dbReference>
<name>D0LKM2_HALO1</name>
<dbReference type="HOGENOM" id="CLU_103537_0_0_7"/>
<dbReference type="RefSeq" id="WP_012827678.1">
    <property type="nucleotide sequence ID" value="NC_013440.1"/>
</dbReference>
<feature type="domain" description="DUF427" evidence="1">
    <location>
        <begin position="43"/>
        <end position="133"/>
    </location>
</feature>
<evidence type="ECO:0000313" key="3">
    <source>
        <dbReference type="Proteomes" id="UP000001880"/>
    </source>
</evidence>
<keyword evidence="3" id="KW-1185">Reference proteome</keyword>
<dbReference type="STRING" id="502025.Hoch_2534"/>
<dbReference type="Gene3D" id="2.170.150.40">
    <property type="entry name" value="Domain of unknown function (DUF427)"/>
    <property type="match status" value="1"/>
</dbReference>
<dbReference type="AlphaFoldDB" id="D0LKM2"/>
<proteinExistence type="predicted"/>
<evidence type="ECO:0000259" key="1">
    <source>
        <dbReference type="Pfam" id="PF04248"/>
    </source>
</evidence>
<dbReference type="EMBL" id="CP001804">
    <property type="protein sequence ID" value="ACY15070.1"/>
    <property type="molecule type" value="Genomic_DNA"/>
</dbReference>
<dbReference type="InterPro" id="IPR007361">
    <property type="entry name" value="DUF427"/>
</dbReference>
<sequence>MSINIHPSYRNESGQTDQSELPFESVWDYPRPPRLEACLLRLRVVFAGRLIAETRSGLRVVETSHPPNYYIPLADVAQDYLELSRGRSMCEFKGAARYWDIRVGDRVAKQAAWGYPKPLPTFASLRDHLAFYPGRVDAAYVGDERVQPQEGEFYGGWITSNLRGPFKGGPGTTGW</sequence>
<dbReference type="KEGG" id="hoh:Hoch_2534"/>